<evidence type="ECO:0000259" key="5">
    <source>
        <dbReference type="Pfam" id="PF01494"/>
    </source>
</evidence>
<dbReference type="PANTHER" id="PTHR43476">
    <property type="entry name" value="3-(3-HYDROXY-PHENYL)PROPIONATE/3-HYDROXYCINNAMIC ACID HYDROXYLASE"/>
    <property type="match status" value="1"/>
</dbReference>
<dbReference type="Gene3D" id="3.50.50.60">
    <property type="entry name" value="FAD/NAD(P)-binding domain"/>
    <property type="match status" value="1"/>
</dbReference>
<evidence type="ECO:0000313" key="6">
    <source>
        <dbReference type="EMBL" id="KAJ9603076.1"/>
    </source>
</evidence>
<dbReference type="GO" id="GO:0071949">
    <property type="term" value="F:FAD binding"/>
    <property type="evidence" value="ECO:0007669"/>
    <property type="project" value="InterPro"/>
</dbReference>
<dbReference type="AlphaFoldDB" id="A0AA38WXS0"/>
<organism evidence="6 7">
    <name type="scientific">Cladophialophora chaetospira</name>
    <dbReference type="NCBI Taxonomy" id="386627"/>
    <lineage>
        <taxon>Eukaryota</taxon>
        <taxon>Fungi</taxon>
        <taxon>Dikarya</taxon>
        <taxon>Ascomycota</taxon>
        <taxon>Pezizomycotina</taxon>
        <taxon>Eurotiomycetes</taxon>
        <taxon>Chaetothyriomycetidae</taxon>
        <taxon>Chaetothyriales</taxon>
        <taxon>Herpotrichiellaceae</taxon>
        <taxon>Cladophialophora</taxon>
    </lineage>
</organism>
<evidence type="ECO:0000256" key="3">
    <source>
        <dbReference type="ARBA" id="ARBA00023002"/>
    </source>
</evidence>
<sequence>MADSLDCEVLVVGAGPVGLLTTLLVAKAGIDVTLIEALPDIDDSPRAMAYGAPAVVELERAGIAEDARKNGMEPSDYDFRLRWITIDNKTISEFKPEDRIPGSFDAVICGQFQLAKIIQGHLSQHSSGKILFNHSLQDITESEDFVTATVQTPEGSKKITARYLVGADGGKSTVRKILDLGYDGFTLPQWLVACNVRYPFREHGFQRGQFIVHPQHFCMVGKIDPTGLYRVSYNEQENLTKEEVLANVHSKFEAIFPGPKPLSKDAYQIEVVSPYRIHQRSARAYRKQHSFLAGDAAHACSPFGGESLFSSSAPSVIADNRIPTGMGLTGGICDAGGLADCLIGVLRKGCDDSLLDKYAEIRRQKYQEITNPVSYGNTCALRDTNPETAATEAEPFRTMNTSPEARKKMLEGAYLLGHDFRQYWPQSKSTGEEDTHATPPLKAGTAGTNAML</sequence>
<name>A0AA38WXS0_9EURO</name>
<keyword evidence="7" id="KW-1185">Reference proteome</keyword>
<dbReference type="SUPFAM" id="SSF51905">
    <property type="entry name" value="FAD/NAD(P)-binding domain"/>
    <property type="match status" value="1"/>
</dbReference>
<gene>
    <name evidence="6" type="ORF">H2200_012371</name>
</gene>
<feature type="region of interest" description="Disordered" evidence="4">
    <location>
        <begin position="425"/>
        <end position="452"/>
    </location>
</feature>
<dbReference type="Gene3D" id="3.30.70.2450">
    <property type="match status" value="1"/>
</dbReference>
<evidence type="ECO:0000256" key="4">
    <source>
        <dbReference type="SAM" id="MobiDB-lite"/>
    </source>
</evidence>
<evidence type="ECO:0000313" key="7">
    <source>
        <dbReference type="Proteomes" id="UP001172673"/>
    </source>
</evidence>
<reference evidence="6" key="1">
    <citation type="submission" date="2022-10" db="EMBL/GenBank/DDBJ databases">
        <title>Culturing micro-colonial fungi from biological soil crusts in the Mojave desert and describing Neophaeococcomyces mojavensis, and introducing the new genera and species Taxawa tesnikishii.</title>
        <authorList>
            <person name="Kurbessoian T."/>
            <person name="Stajich J.E."/>
        </authorList>
    </citation>
    <scope>NUCLEOTIDE SEQUENCE</scope>
    <source>
        <strain evidence="6">TK_41</strain>
    </source>
</reference>
<feature type="domain" description="FAD-binding" evidence="5">
    <location>
        <begin position="6"/>
        <end position="305"/>
    </location>
</feature>
<keyword evidence="1" id="KW-0285">Flavoprotein</keyword>
<dbReference type="EMBL" id="JAPDRK010000023">
    <property type="protein sequence ID" value="KAJ9603076.1"/>
    <property type="molecule type" value="Genomic_DNA"/>
</dbReference>
<dbReference type="InterPro" id="IPR050631">
    <property type="entry name" value="PheA/TfdB_FAD_monoxygenase"/>
</dbReference>
<dbReference type="PRINTS" id="PR00420">
    <property type="entry name" value="RNGMNOXGNASE"/>
</dbReference>
<comment type="caution">
    <text evidence="6">The sequence shown here is derived from an EMBL/GenBank/DDBJ whole genome shotgun (WGS) entry which is preliminary data.</text>
</comment>
<proteinExistence type="predicted"/>
<keyword evidence="2" id="KW-0274">FAD</keyword>
<evidence type="ECO:0000256" key="1">
    <source>
        <dbReference type="ARBA" id="ARBA00022630"/>
    </source>
</evidence>
<evidence type="ECO:0000256" key="2">
    <source>
        <dbReference type="ARBA" id="ARBA00022827"/>
    </source>
</evidence>
<dbReference type="Proteomes" id="UP001172673">
    <property type="component" value="Unassembled WGS sequence"/>
</dbReference>
<dbReference type="PANTHER" id="PTHR43476:SF3">
    <property type="entry name" value="FAD-BINDING MONOOXYGENASE"/>
    <property type="match status" value="1"/>
</dbReference>
<dbReference type="InterPro" id="IPR036188">
    <property type="entry name" value="FAD/NAD-bd_sf"/>
</dbReference>
<keyword evidence="3" id="KW-0560">Oxidoreductase</keyword>
<protein>
    <recommendedName>
        <fullName evidence="5">FAD-binding domain-containing protein</fullName>
    </recommendedName>
</protein>
<dbReference type="InterPro" id="IPR002938">
    <property type="entry name" value="FAD-bd"/>
</dbReference>
<dbReference type="GO" id="GO:0016491">
    <property type="term" value="F:oxidoreductase activity"/>
    <property type="evidence" value="ECO:0007669"/>
    <property type="project" value="UniProtKB-KW"/>
</dbReference>
<accession>A0AA38WXS0</accession>
<dbReference type="Pfam" id="PF01494">
    <property type="entry name" value="FAD_binding_3"/>
    <property type="match status" value="1"/>
</dbReference>